<dbReference type="PROSITE" id="PS01174">
    <property type="entry name" value="LIPASE_GDXG_SER"/>
    <property type="match status" value="1"/>
</dbReference>
<dbReference type="Gene3D" id="3.40.50.1820">
    <property type="entry name" value="alpha/beta hydrolase"/>
    <property type="match status" value="1"/>
</dbReference>
<evidence type="ECO:0000313" key="6">
    <source>
        <dbReference type="EMBL" id="GHI50295.1"/>
    </source>
</evidence>
<dbReference type="Proteomes" id="UP000646738">
    <property type="component" value="Unassembled WGS sequence"/>
</dbReference>
<evidence type="ECO:0000259" key="5">
    <source>
        <dbReference type="Pfam" id="PF07859"/>
    </source>
</evidence>
<feature type="region of interest" description="Disordered" evidence="4">
    <location>
        <begin position="48"/>
        <end position="67"/>
    </location>
</feature>
<dbReference type="InterPro" id="IPR029058">
    <property type="entry name" value="AB_hydrolase_fold"/>
</dbReference>
<evidence type="ECO:0000256" key="1">
    <source>
        <dbReference type="ARBA" id="ARBA00010515"/>
    </source>
</evidence>
<dbReference type="Pfam" id="PF07859">
    <property type="entry name" value="Abhydrolase_3"/>
    <property type="match status" value="1"/>
</dbReference>
<proteinExistence type="inferred from homology"/>
<evidence type="ECO:0000256" key="4">
    <source>
        <dbReference type="SAM" id="MobiDB-lite"/>
    </source>
</evidence>
<gene>
    <name evidence="6" type="ORF">Srubr_01410</name>
</gene>
<protein>
    <submittedName>
        <fullName evidence="6">Lipase/esterase</fullName>
    </submittedName>
</protein>
<evidence type="ECO:0000256" key="3">
    <source>
        <dbReference type="PROSITE-ProRule" id="PRU10038"/>
    </source>
</evidence>
<dbReference type="InterPro" id="IPR050300">
    <property type="entry name" value="GDXG_lipolytic_enzyme"/>
</dbReference>
<dbReference type="InterPro" id="IPR033140">
    <property type="entry name" value="Lipase_GDXG_put_SER_AS"/>
</dbReference>
<dbReference type="EMBL" id="BNEA01000001">
    <property type="protein sequence ID" value="GHI50295.1"/>
    <property type="molecule type" value="Genomic_DNA"/>
</dbReference>
<feature type="domain" description="Alpha/beta hydrolase fold-3" evidence="5">
    <location>
        <begin position="95"/>
        <end position="295"/>
    </location>
</feature>
<dbReference type="SUPFAM" id="SSF53474">
    <property type="entry name" value="alpha/beta-Hydrolases"/>
    <property type="match status" value="1"/>
</dbReference>
<dbReference type="PANTHER" id="PTHR48081:SF8">
    <property type="entry name" value="ALPHA_BETA HYDROLASE FOLD-3 DOMAIN-CONTAINING PROTEIN-RELATED"/>
    <property type="match status" value="1"/>
</dbReference>
<comment type="caution">
    <text evidence="6">The sequence shown here is derived from an EMBL/GenBank/DDBJ whole genome shotgun (WGS) entry which is preliminary data.</text>
</comment>
<feature type="active site" evidence="3">
    <location>
        <position position="173"/>
    </location>
</feature>
<dbReference type="RefSeq" id="WP_189991771.1">
    <property type="nucleotide sequence ID" value="NZ_BNCB01000003.1"/>
</dbReference>
<comment type="similarity">
    <text evidence="1">Belongs to the 'GDXG' lipolytic enzyme family.</text>
</comment>
<sequence length="329" mass="34167">MNDPSPAPAVLTPAARALADALTAGFPALGPGTDAAAVRRAIARPPARRPALASVTDRTIPGPAGAPPLPVRIYRPYGPGHGRARAEPGPSLPLVLFFHGGGFVLCGLDSHDGLCRRLAAGTGAVVVSVDYRLAPEHPAPAAVRDARAAFGWAVRHAASLGCDPARIAVAGDSSGGNLATSVCLTARDRGGSRPAAQLLIYPALDPRLDTASMRDFGTGHFLTAAAMRWYWQQYLGGAEPTAEVAPALAEDTGGLPPALLVEAECDPLRDEGRAYAARLDRAEIHRARGMFHGFIDFADELPEAAAAQERAVAWLRERLGVDGTPAPGT</sequence>
<name>A0ABQ3R380_STRRR</name>
<organism evidence="6 7">
    <name type="scientific">Streptomyces rubradiris</name>
    <name type="common">Streptomyces achromogenes subsp. rubradiris</name>
    <dbReference type="NCBI Taxonomy" id="285531"/>
    <lineage>
        <taxon>Bacteria</taxon>
        <taxon>Bacillati</taxon>
        <taxon>Actinomycetota</taxon>
        <taxon>Actinomycetes</taxon>
        <taxon>Kitasatosporales</taxon>
        <taxon>Streptomycetaceae</taxon>
        <taxon>Streptomyces</taxon>
    </lineage>
</organism>
<evidence type="ECO:0000313" key="7">
    <source>
        <dbReference type="Proteomes" id="UP000646738"/>
    </source>
</evidence>
<keyword evidence="7" id="KW-1185">Reference proteome</keyword>
<evidence type="ECO:0000256" key="2">
    <source>
        <dbReference type="ARBA" id="ARBA00022801"/>
    </source>
</evidence>
<dbReference type="InterPro" id="IPR013094">
    <property type="entry name" value="AB_hydrolase_3"/>
</dbReference>
<reference evidence="7" key="1">
    <citation type="submission" date="2023-07" db="EMBL/GenBank/DDBJ databases">
        <title>Whole genome shotgun sequence of Streptomyces achromogenes subsp. rubradiris NBRC 14000.</title>
        <authorList>
            <person name="Komaki H."/>
            <person name="Tamura T."/>
        </authorList>
    </citation>
    <scope>NUCLEOTIDE SEQUENCE [LARGE SCALE GENOMIC DNA]</scope>
    <source>
        <strain evidence="7">NBRC 14000</strain>
    </source>
</reference>
<accession>A0ABQ3R380</accession>
<keyword evidence="2" id="KW-0378">Hydrolase</keyword>
<dbReference type="PANTHER" id="PTHR48081">
    <property type="entry name" value="AB HYDROLASE SUPERFAMILY PROTEIN C4A8.06C"/>
    <property type="match status" value="1"/>
</dbReference>